<name>S4P095_9NEOP</name>
<dbReference type="EMBL" id="GAIX01013050">
    <property type="protein sequence ID" value="JAA79510.1"/>
    <property type="molecule type" value="Transcribed_RNA"/>
</dbReference>
<evidence type="ECO:0000313" key="1">
    <source>
        <dbReference type="EMBL" id="JAA79510.1"/>
    </source>
</evidence>
<accession>S4P095</accession>
<reference evidence="1" key="1">
    <citation type="journal article" date="2013" name="BMC Genomics">
        <title>Unscrambling butterfly oogenesis.</title>
        <authorList>
            <person name="Carter J.M."/>
            <person name="Baker S.C."/>
            <person name="Pink R."/>
            <person name="Carter D.R."/>
            <person name="Collins A."/>
            <person name="Tomlin J."/>
            <person name="Gibbs M."/>
            <person name="Breuker C.J."/>
        </authorList>
    </citation>
    <scope>NUCLEOTIDE SEQUENCE</scope>
    <source>
        <tissue evidence="1">Ovary</tissue>
    </source>
</reference>
<organism evidence="1">
    <name type="scientific">Pararge aegeria</name>
    <name type="common">speckled wood butterfly</name>
    <dbReference type="NCBI Taxonomy" id="116150"/>
    <lineage>
        <taxon>Eukaryota</taxon>
        <taxon>Metazoa</taxon>
        <taxon>Ecdysozoa</taxon>
        <taxon>Arthropoda</taxon>
        <taxon>Hexapoda</taxon>
        <taxon>Insecta</taxon>
        <taxon>Pterygota</taxon>
        <taxon>Neoptera</taxon>
        <taxon>Endopterygota</taxon>
        <taxon>Lepidoptera</taxon>
        <taxon>Glossata</taxon>
        <taxon>Ditrysia</taxon>
        <taxon>Papilionoidea</taxon>
        <taxon>Nymphalidae</taxon>
        <taxon>Satyrinae</taxon>
        <taxon>Satyrini</taxon>
        <taxon>Parargina</taxon>
        <taxon>Pararge</taxon>
    </lineage>
</organism>
<feature type="non-terminal residue" evidence="1">
    <location>
        <position position="1"/>
    </location>
</feature>
<reference evidence="1" key="2">
    <citation type="submission" date="2013-05" db="EMBL/GenBank/DDBJ databases">
        <authorList>
            <person name="Carter J.-M."/>
            <person name="Baker S.C."/>
            <person name="Pink R."/>
            <person name="Carter D.R.F."/>
            <person name="Collins A."/>
            <person name="Tomlin J."/>
            <person name="Gibbs M."/>
            <person name="Breuker C.J."/>
        </authorList>
    </citation>
    <scope>NUCLEOTIDE SEQUENCE</scope>
    <source>
        <tissue evidence="1">Ovary</tissue>
    </source>
</reference>
<proteinExistence type="predicted"/>
<sequence length="74" mass="8290">SPVQVIKNLRICIVRLIKNLPLSINNSYWRISSFYICIPCVQYPSGMGSQSNINVISALFKVKGSQSNKNMVSK</sequence>
<protein>
    <submittedName>
        <fullName evidence="1">Uncharacterized protein</fullName>
    </submittedName>
</protein>
<dbReference type="AlphaFoldDB" id="S4P095"/>